<dbReference type="PROSITE" id="PS51462">
    <property type="entry name" value="NUDIX"/>
    <property type="match status" value="1"/>
</dbReference>
<sequence length="216" mass="24032">MCAASNWKVEPLDMNSSKYVKPIRLNYVLNGKPLSWECMKVHDSVAIIVYNETRKKLIFVKQLRPAVVLASAKSFNLETGAVDIDTNIPGETLELCAGIIDKSGKSKEEIAKEEVLEEIGYDIPVKSLQCVFSCRSGVGVTGSLHTVYFAKVNDNQRVTKGGGVGDEQIEIIELDINDAKELLWKEDKDAMYPRPASMVAALSWFIYEFAPKNNLL</sequence>
<dbReference type="PANTHER" id="PTHR11839">
    <property type="entry name" value="UDP/ADP-SUGAR PYROPHOSPHATASE"/>
    <property type="match status" value="1"/>
</dbReference>
<dbReference type="PANTHER" id="PTHR11839:SF15">
    <property type="entry name" value="URIDINE DIPHOSPHATE GLUCOSE PYROPHOSPHATASE NUDT14"/>
    <property type="match status" value="1"/>
</dbReference>
<dbReference type="GO" id="GO:0008768">
    <property type="term" value="F:UDP-sugar diphosphatase activity"/>
    <property type="evidence" value="ECO:0007669"/>
    <property type="project" value="UniProtKB-EC"/>
</dbReference>
<evidence type="ECO:0000256" key="7">
    <source>
        <dbReference type="ARBA" id="ARBA00051086"/>
    </source>
</evidence>
<evidence type="ECO:0000256" key="9">
    <source>
        <dbReference type="ARBA" id="ARBA00066480"/>
    </source>
</evidence>
<evidence type="ECO:0000256" key="5">
    <source>
        <dbReference type="ARBA" id="ARBA00022801"/>
    </source>
</evidence>
<evidence type="ECO:0000256" key="2">
    <source>
        <dbReference type="ARBA" id="ARBA00004496"/>
    </source>
</evidence>
<dbReference type="InterPro" id="IPR000086">
    <property type="entry name" value="NUDIX_hydrolase_dom"/>
</dbReference>
<organism evidence="13 14">
    <name type="scientific">Leptotrombidium deliense</name>
    <dbReference type="NCBI Taxonomy" id="299467"/>
    <lineage>
        <taxon>Eukaryota</taxon>
        <taxon>Metazoa</taxon>
        <taxon>Ecdysozoa</taxon>
        <taxon>Arthropoda</taxon>
        <taxon>Chelicerata</taxon>
        <taxon>Arachnida</taxon>
        <taxon>Acari</taxon>
        <taxon>Acariformes</taxon>
        <taxon>Trombidiformes</taxon>
        <taxon>Prostigmata</taxon>
        <taxon>Anystina</taxon>
        <taxon>Parasitengona</taxon>
        <taxon>Trombiculoidea</taxon>
        <taxon>Trombiculidae</taxon>
        <taxon>Leptotrombidium</taxon>
    </lineage>
</organism>
<dbReference type="VEuPathDB" id="VectorBase:LDEU008971"/>
<feature type="domain" description="Nudix hydrolase" evidence="12">
    <location>
        <begin position="40"/>
        <end position="197"/>
    </location>
</feature>
<evidence type="ECO:0000256" key="3">
    <source>
        <dbReference type="ARBA" id="ARBA00011738"/>
    </source>
</evidence>
<comment type="caution">
    <text evidence="13">The sequence shown here is derived from an EMBL/GenBank/DDBJ whole genome shotgun (WGS) entry which is preliminary data.</text>
</comment>
<evidence type="ECO:0000313" key="14">
    <source>
        <dbReference type="Proteomes" id="UP000288716"/>
    </source>
</evidence>
<dbReference type="CDD" id="cd18887">
    <property type="entry name" value="NUDIX_UGPPase_Nudt14"/>
    <property type="match status" value="1"/>
</dbReference>
<keyword evidence="4" id="KW-0963">Cytoplasm</keyword>
<dbReference type="GO" id="GO:0046872">
    <property type="term" value="F:metal ion binding"/>
    <property type="evidence" value="ECO:0007669"/>
    <property type="project" value="InterPro"/>
</dbReference>
<gene>
    <name evidence="13" type="ORF">B4U80_13440</name>
</gene>
<dbReference type="InterPro" id="IPR015797">
    <property type="entry name" value="NUDIX_hydrolase-like_dom_sf"/>
</dbReference>
<dbReference type="EMBL" id="NCKV01007197">
    <property type="protein sequence ID" value="RWS23069.1"/>
    <property type="molecule type" value="Genomic_DNA"/>
</dbReference>
<dbReference type="STRING" id="299467.A0A443S697"/>
<comment type="subcellular location">
    <subcellularLocation>
        <location evidence="2">Cytoplasm</location>
    </subcellularLocation>
</comment>
<protein>
    <recommendedName>
        <fullName evidence="10">Uridine diphosphate glucose pyrophosphatase NUDT14</fullName>
        <ecNumber evidence="9">3.6.1.45</ecNumber>
    </recommendedName>
    <alternativeName>
        <fullName evidence="11">Nucleoside diphosphate-linked moiety X motif 14</fullName>
    </alternativeName>
</protein>
<dbReference type="Proteomes" id="UP000288716">
    <property type="component" value="Unassembled WGS sequence"/>
</dbReference>
<name>A0A443S697_9ACAR</name>
<dbReference type="AlphaFoldDB" id="A0A443S697"/>
<evidence type="ECO:0000256" key="6">
    <source>
        <dbReference type="ARBA" id="ARBA00022842"/>
    </source>
</evidence>
<dbReference type="GO" id="GO:0006753">
    <property type="term" value="P:nucleoside phosphate metabolic process"/>
    <property type="evidence" value="ECO:0007669"/>
    <property type="project" value="TreeGrafter"/>
</dbReference>
<dbReference type="InterPro" id="IPR004385">
    <property type="entry name" value="NDP_pyrophosphatase"/>
</dbReference>
<dbReference type="EC" id="3.6.1.45" evidence="9"/>
<evidence type="ECO:0000256" key="11">
    <source>
        <dbReference type="ARBA" id="ARBA00080475"/>
    </source>
</evidence>
<dbReference type="GO" id="GO:0019693">
    <property type="term" value="P:ribose phosphate metabolic process"/>
    <property type="evidence" value="ECO:0007669"/>
    <property type="project" value="TreeGrafter"/>
</dbReference>
<evidence type="ECO:0000256" key="10">
    <source>
        <dbReference type="ARBA" id="ARBA00071467"/>
    </source>
</evidence>
<comment type="function">
    <text evidence="8">Hydrolyzes UDP-glucose to glucose 1-phosphate and UMP and ADP-ribose to ribose 5-phosphate and AMP. The physiological substrate is probably UDP-glucose. Poor activity on other substrates such as ADP-glucose, CDP-glucose, GDP-glucose and GDP-mannose.</text>
</comment>
<dbReference type="OrthoDB" id="10249920at2759"/>
<evidence type="ECO:0000259" key="12">
    <source>
        <dbReference type="PROSITE" id="PS51462"/>
    </source>
</evidence>
<evidence type="ECO:0000256" key="8">
    <source>
        <dbReference type="ARBA" id="ARBA00054674"/>
    </source>
</evidence>
<accession>A0A443S697</accession>
<dbReference type="NCBIfam" id="TIGR00052">
    <property type="entry name" value="nudix-type nucleoside diphosphatase, YffH/AdpP family"/>
    <property type="match status" value="1"/>
</dbReference>
<keyword evidence="5" id="KW-0378">Hydrolase</keyword>
<reference evidence="13 14" key="1">
    <citation type="journal article" date="2018" name="Gigascience">
        <title>Genomes of trombidid mites reveal novel predicted allergens and laterally-transferred genes associated with secondary metabolism.</title>
        <authorList>
            <person name="Dong X."/>
            <person name="Chaisiri K."/>
            <person name="Xia D."/>
            <person name="Armstrong S.D."/>
            <person name="Fang Y."/>
            <person name="Donnelly M.J."/>
            <person name="Kadowaki T."/>
            <person name="McGarry J.W."/>
            <person name="Darby A.C."/>
            <person name="Makepeace B.L."/>
        </authorList>
    </citation>
    <scope>NUCLEOTIDE SEQUENCE [LARGE SCALE GENOMIC DNA]</scope>
    <source>
        <strain evidence="13">UoL-UT</strain>
    </source>
</reference>
<evidence type="ECO:0000313" key="13">
    <source>
        <dbReference type="EMBL" id="RWS23069.1"/>
    </source>
</evidence>
<keyword evidence="6" id="KW-0460">Magnesium</keyword>
<dbReference type="FunFam" id="3.90.79.10:FF:000035">
    <property type="entry name" value="Uridine diphosphate glucose pyrophosphatase"/>
    <property type="match status" value="1"/>
</dbReference>
<evidence type="ECO:0000256" key="1">
    <source>
        <dbReference type="ARBA" id="ARBA00001946"/>
    </source>
</evidence>
<evidence type="ECO:0000256" key="4">
    <source>
        <dbReference type="ARBA" id="ARBA00022490"/>
    </source>
</evidence>
<dbReference type="Gene3D" id="3.90.79.10">
    <property type="entry name" value="Nucleoside Triphosphate Pyrophosphohydrolase"/>
    <property type="match status" value="1"/>
</dbReference>
<comment type="catalytic activity">
    <reaction evidence="7">
        <text>UDP-sugar + H2O = UMP + alpha-D-aldose 1-phosphate.</text>
        <dbReference type="EC" id="3.6.1.45"/>
    </reaction>
</comment>
<comment type="subunit">
    <text evidence="3">Homodimer.</text>
</comment>
<dbReference type="SUPFAM" id="SSF55811">
    <property type="entry name" value="Nudix"/>
    <property type="match status" value="1"/>
</dbReference>
<keyword evidence="14" id="KW-1185">Reference proteome</keyword>
<dbReference type="GO" id="GO:0005737">
    <property type="term" value="C:cytoplasm"/>
    <property type="evidence" value="ECO:0007669"/>
    <property type="project" value="UniProtKB-SubCell"/>
</dbReference>
<proteinExistence type="predicted"/>
<comment type="cofactor">
    <cofactor evidence="1">
        <name>Mg(2+)</name>
        <dbReference type="ChEBI" id="CHEBI:18420"/>
    </cofactor>
</comment>